<dbReference type="PROSITE" id="PS51186">
    <property type="entry name" value="GNAT"/>
    <property type="match status" value="1"/>
</dbReference>
<dbReference type="AlphaFoldDB" id="A0A1I5ADM1"/>
<accession>A0A1I5ADM1</accession>
<dbReference type="RefSeq" id="WP_175498171.1">
    <property type="nucleotide sequence ID" value="NZ_FOVF01000036.1"/>
</dbReference>
<dbReference type="GO" id="GO:0016747">
    <property type="term" value="F:acyltransferase activity, transferring groups other than amino-acyl groups"/>
    <property type="evidence" value="ECO:0007669"/>
    <property type="project" value="InterPro"/>
</dbReference>
<dbReference type="Gene3D" id="3.40.630.30">
    <property type="match status" value="1"/>
</dbReference>
<reference evidence="2 3" key="1">
    <citation type="submission" date="2016-10" db="EMBL/GenBank/DDBJ databases">
        <authorList>
            <person name="de Groot N.N."/>
        </authorList>
    </citation>
    <scope>NUCLEOTIDE SEQUENCE [LARGE SCALE GENOMIC DNA]</scope>
    <source>
        <strain evidence="2 3">CGMCC 1.7659</strain>
    </source>
</reference>
<dbReference type="SUPFAM" id="SSF55729">
    <property type="entry name" value="Acyl-CoA N-acyltransferases (Nat)"/>
    <property type="match status" value="1"/>
</dbReference>
<evidence type="ECO:0000259" key="1">
    <source>
        <dbReference type="PROSITE" id="PS51186"/>
    </source>
</evidence>
<keyword evidence="2" id="KW-0808">Transferase</keyword>
<evidence type="ECO:0000313" key="3">
    <source>
        <dbReference type="Proteomes" id="UP000198575"/>
    </source>
</evidence>
<dbReference type="STRING" id="578942.SAMN05216289_13611"/>
<keyword evidence="3" id="KW-1185">Reference proteome</keyword>
<dbReference type="InterPro" id="IPR016181">
    <property type="entry name" value="Acyl_CoA_acyltransferase"/>
</dbReference>
<dbReference type="EMBL" id="FOVF01000036">
    <property type="protein sequence ID" value="SFN60556.1"/>
    <property type="molecule type" value="Genomic_DNA"/>
</dbReference>
<organism evidence="2 3">
    <name type="scientific">Dokdonella immobilis</name>
    <dbReference type="NCBI Taxonomy" id="578942"/>
    <lineage>
        <taxon>Bacteria</taxon>
        <taxon>Pseudomonadati</taxon>
        <taxon>Pseudomonadota</taxon>
        <taxon>Gammaproteobacteria</taxon>
        <taxon>Lysobacterales</taxon>
        <taxon>Rhodanobacteraceae</taxon>
        <taxon>Dokdonella</taxon>
    </lineage>
</organism>
<dbReference type="Proteomes" id="UP000198575">
    <property type="component" value="Unassembled WGS sequence"/>
</dbReference>
<dbReference type="InterPro" id="IPR000182">
    <property type="entry name" value="GNAT_dom"/>
</dbReference>
<sequence length="186" mass="20896">MNRTEAASPSVRDSADPYCWRETLDNGTQITIRAIRTEDGPLEREFIAGLSPETRRMRFLGQIGEPSDDLIRSLTDLDFSHDMALIATVEQRGQTVEVGVSRYATGEDRSVGECAIVVADDWQHRGIGTLLMQRLIEVARGRGMKRLFSIDDSENARMRELAEELGFKRHFDPGNPHEVVHSLDLG</sequence>
<protein>
    <submittedName>
        <fullName evidence="2">Acetyltransferase (GNAT) family protein</fullName>
    </submittedName>
</protein>
<feature type="domain" description="N-acetyltransferase" evidence="1">
    <location>
        <begin position="30"/>
        <end position="186"/>
    </location>
</feature>
<name>A0A1I5ADM1_9GAMM</name>
<dbReference type="Pfam" id="PF00583">
    <property type="entry name" value="Acetyltransf_1"/>
    <property type="match status" value="1"/>
</dbReference>
<proteinExistence type="predicted"/>
<gene>
    <name evidence="2" type="ORF">SAMN05216289_13611</name>
</gene>
<dbReference type="CDD" id="cd04301">
    <property type="entry name" value="NAT_SF"/>
    <property type="match status" value="1"/>
</dbReference>
<evidence type="ECO:0000313" key="2">
    <source>
        <dbReference type="EMBL" id="SFN60556.1"/>
    </source>
</evidence>